<evidence type="ECO:0000313" key="3">
    <source>
        <dbReference type="Proteomes" id="UP000000812"/>
    </source>
</evidence>
<dbReference type="Pfam" id="PF13464">
    <property type="entry name" value="RodZ_C"/>
    <property type="match status" value="1"/>
</dbReference>
<evidence type="ECO:0000259" key="1">
    <source>
        <dbReference type="Pfam" id="PF13464"/>
    </source>
</evidence>
<feature type="domain" description="Cytoskeleton protein RodZ-like C-terminal" evidence="1">
    <location>
        <begin position="4"/>
        <end position="60"/>
    </location>
</feature>
<protein>
    <recommendedName>
        <fullName evidence="1">Cytoskeleton protein RodZ-like C-terminal domain-containing protein</fullName>
    </recommendedName>
</protein>
<dbReference type="AlphaFoldDB" id="Q9PG40"/>
<gene>
    <name evidence="2" type="ordered locus">XF_0462</name>
</gene>
<dbReference type="EMBL" id="AE003849">
    <property type="protein sequence ID" value="AAF83272.1"/>
    <property type="molecule type" value="Genomic_DNA"/>
</dbReference>
<dbReference type="InterPro" id="IPR025194">
    <property type="entry name" value="RodZ-like_C"/>
</dbReference>
<proteinExistence type="predicted"/>
<evidence type="ECO:0000313" key="2">
    <source>
        <dbReference type="EMBL" id="AAF83272.1"/>
    </source>
</evidence>
<dbReference type="eggNOG" id="COG1426">
    <property type="taxonomic scope" value="Bacteria"/>
</dbReference>
<name>Q9PG40_XYLFA</name>
<organism evidence="2 3">
    <name type="scientific">Xylella fastidiosa (strain 9a5c)</name>
    <dbReference type="NCBI Taxonomy" id="160492"/>
    <lineage>
        <taxon>Bacteria</taxon>
        <taxon>Pseudomonadati</taxon>
        <taxon>Pseudomonadota</taxon>
        <taxon>Gammaproteobacteria</taxon>
        <taxon>Lysobacterales</taxon>
        <taxon>Lysobacteraceae</taxon>
        <taxon>Xylella</taxon>
    </lineage>
</organism>
<dbReference type="PIR" id="A82804">
    <property type="entry name" value="A82804"/>
</dbReference>
<dbReference type="KEGG" id="xfa:XF_0462"/>
<dbReference type="STRING" id="160492.XF_0462"/>
<accession>Q9PG40</accession>
<reference evidence="2 3" key="1">
    <citation type="journal article" date="2000" name="Nature">
        <title>The genome sequence of the plant pathogen Xylella fastidiosa.</title>
        <authorList>
            <person name="Simpson A.J."/>
            <person name="Reinach F.C."/>
            <person name="Arruda P."/>
            <person name="Abreu F.A."/>
            <person name="Acencio M."/>
            <person name="Alvarenga R."/>
            <person name="Alves L.M."/>
            <person name="Araya J.E."/>
            <person name="Baia G.S."/>
            <person name="Baptista C.S."/>
            <person name="Barros M.H."/>
            <person name="Bonaccorsi E.D."/>
            <person name="Bordin S."/>
            <person name="Bove J.M."/>
            <person name="Briones M.R."/>
            <person name="Bueno M.R."/>
            <person name="Camargo A.A."/>
            <person name="Camargo L.E."/>
            <person name="Carraro D.M."/>
            <person name="Carrer H."/>
            <person name="Colauto N.B."/>
            <person name="Colombo C."/>
            <person name="Costa F.F."/>
            <person name="Costa M.C."/>
            <person name="Costa-Neto C.M."/>
            <person name="Coutinho L.L."/>
            <person name="Cristofani M."/>
            <person name="Dias-Neto E."/>
            <person name="Docena C."/>
            <person name="El-Dorry H."/>
            <person name="Facincani A.P."/>
            <person name="Ferreira A.J."/>
            <person name="Ferreira V.C."/>
            <person name="Ferro J.A."/>
            <person name="Fraga J.S."/>
            <person name="Franca S.C."/>
            <person name="Franco M.C."/>
            <person name="Frohme M."/>
            <person name="Furlan L.R."/>
            <person name="Garnier M."/>
            <person name="Goldman G.H."/>
            <person name="Goldman M.H."/>
            <person name="Gomes S.L."/>
            <person name="Gruber A."/>
            <person name="Ho P.L."/>
            <person name="Hoheisel J.D."/>
            <person name="Junqueira M.L."/>
            <person name="Kemper E.L."/>
            <person name="Kitajima J.P."/>
            <person name="Krieger J.E."/>
            <person name="Kuramae E.E."/>
            <person name="Laigret F."/>
            <person name="Lambais M.R."/>
            <person name="Leite L.C."/>
            <person name="Lemos E.G."/>
            <person name="Lemos M.V."/>
            <person name="Lopes S.A."/>
            <person name="Lopes C.R."/>
            <person name="Machado J.A."/>
            <person name="Machado M.A."/>
            <person name="Madeira A.M."/>
            <person name="Madeira H.M."/>
            <person name="Marino C.L."/>
            <person name="Marques M.V."/>
            <person name="Martins E.A."/>
            <person name="Martins E.M."/>
            <person name="Matsukuma A.Y."/>
            <person name="Menck C.F."/>
            <person name="Miracca E.C."/>
            <person name="Miyaki C.Y."/>
            <person name="Monteriro-Vitorello C.B."/>
            <person name="Moon D.H."/>
            <person name="Nagai M.A."/>
            <person name="Nascimento A.L."/>
            <person name="Netto L.E."/>
            <person name="Nhani A.Jr."/>
            <person name="Nobrega F.G."/>
            <person name="Nunes L.R."/>
            <person name="Oliveira M.A."/>
            <person name="de Oliveira M.C."/>
            <person name="de Oliveira R.C."/>
            <person name="Palmieri D.A."/>
            <person name="Paris A."/>
            <person name="Peixoto B.R."/>
            <person name="Pereira G.A."/>
            <person name="Pereira H.A.Jr."/>
            <person name="Pesquero J.B."/>
            <person name="Quaggio R.B."/>
            <person name="Roberto P.G."/>
            <person name="Rodrigues V."/>
            <person name="de M Rosa A.J."/>
            <person name="de Rosa V.E.Jr."/>
            <person name="de Sa R.G."/>
            <person name="Santelli R.V."/>
            <person name="Sawasaki H.E."/>
            <person name="da Silva A.C."/>
            <person name="da Silva A.M."/>
            <person name="da Silva F.R."/>
            <person name="da Silva W.A.Jr."/>
            <person name="da Silveira J.F."/>
            <person name="Silvestri M.L."/>
            <person name="Siqueira W.J."/>
            <person name="de Souza A.A."/>
            <person name="de Souza A.P."/>
            <person name="Terenzi M.F."/>
            <person name="Truffi D."/>
            <person name="Tsai S.M."/>
            <person name="Tsuhako M.H."/>
            <person name="Vallada H."/>
            <person name="Van Sluys M.A."/>
            <person name="Verjovski-Almeida S."/>
            <person name="Vettore A.L."/>
            <person name="Zago M.A."/>
            <person name="Zatz M."/>
            <person name="Meidanis J."/>
            <person name="Setubal J.C."/>
        </authorList>
    </citation>
    <scope>NUCLEOTIDE SEQUENCE [LARGE SCALE GENOMIC DNA]</scope>
    <source>
        <strain evidence="2 3">9a5c</strain>
    </source>
</reference>
<dbReference type="HOGENOM" id="CLU_2704027_0_0_6"/>
<dbReference type="Proteomes" id="UP000000812">
    <property type="component" value="Chromosome"/>
</dbReference>
<sequence>MVAPDGSPIEKALIPAGQVRHYVLGQVGRVVLGNAVAVEVQESGNIVDLTRYRRANVARFAVSSDGSVMPVPR</sequence>